<dbReference type="Pfam" id="PF00174">
    <property type="entry name" value="Oxidored_molyb"/>
    <property type="match status" value="1"/>
</dbReference>
<dbReference type="EMBL" id="CP002100">
    <property type="protein sequence ID" value="ADN51603.1"/>
    <property type="molecule type" value="Genomic_DNA"/>
</dbReference>
<evidence type="ECO:0000313" key="2">
    <source>
        <dbReference type="EMBL" id="ADN51603.1"/>
    </source>
</evidence>
<dbReference type="Proteomes" id="UP000006681">
    <property type="component" value="Chromosome"/>
</dbReference>
<dbReference type="Gene3D" id="3.90.420.10">
    <property type="entry name" value="Oxidoreductase, molybdopterin-binding domain"/>
    <property type="match status" value="1"/>
</dbReference>
<protein>
    <submittedName>
        <fullName evidence="2">Oxidoreductase molybdopterin binding protein</fullName>
    </submittedName>
</protein>
<dbReference type="RefSeq" id="WP_013337328.1">
    <property type="nucleotide sequence ID" value="NC_014537.1"/>
</dbReference>
<feature type="domain" description="Oxidoreductase molybdopterin-binding" evidence="1">
    <location>
        <begin position="47"/>
        <end position="188"/>
    </location>
</feature>
<dbReference type="InterPro" id="IPR036374">
    <property type="entry name" value="OxRdtase_Mopterin-bd_sf"/>
</dbReference>
<keyword evidence="3" id="KW-1185">Reference proteome</keyword>
<sequence length="221" mass="25534">MSNAINDILKIALSRECSKLVYRRELPPNQRVIPRFVIYDVYDPPEDVDVFSYRLRVMGLVENRVEIPYIDLITKAPCVDLVTDFHCVTGWSVLNVEWRGVPTKYLVDMARPKGDYVMAVGIDGYTTNLPLSALLEETTIIAYAMNGKILPREHGFPLRLVVPSRYGWKSAKYLSELVIMDSNEPGYWESLGYHDNGDPWLEERFNEGGLIMMRRRVRVMR</sequence>
<dbReference type="PANTHER" id="PTHR43032">
    <property type="entry name" value="PROTEIN-METHIONINE-SULFOXIDE REDUCTASE"/>
    <property type="match status" value="1"/>
</dbReference>
<dbReference type="OrthoDB" id="24039at2157"/>
<dbReference type="SUPFAM" id="SSF56524">
    <property type="entry name" value="Oxidoreductase molybdopterin-binding domain"/>
    <property type="match status" value="1"/>
</dbReference>
<dbReference type="HOGENOM" id="CLU_094953_0_0_2"/>
<dbReference type="GeneID" id="9753189"/>
<dbReference type="eggNOG" id="arCOG00264">
    <property type="taxonomic scope" value="Archaea"/>
</dbReference>
<dbReference type="PANTHER" id="PTHR43032:SF4">
    <property type="entry name" value="OXIDOREDUCTASE MOLYBDOPTERIN-BINDING DOMAIN-CONTAINING PROTEIN"/>
    <property type="match status" value="1"/>
</dbReference>
<dbReference type="STRING" id="572478.Vdis_2235"/>
<gene>
    <name evidence="2" type="ordered locus">Vdis_2235</name>
</gene>
<reference evidence="3" key="2">
    <citation type="journal article" date="2010" name="Stand. Genomic Sci.">
        <title>Complete genome sequence of Vulcanisaeta distributa type strain (IC-017T).</title>
        <authorList>
            <person name="Mavromatis K."/>
            <person name="Sikorski J."/>
            <person name="Pabst E."/>
            <person name="Teshima H."/>
            <person name="Lapidus A."/>
            <person name="Lucas S."/>
            <person name="Nolan M."/>
            <person name="Glavina Del Rio T."/>
            <person name="Cheng J."/>
            <person name="Bruce D."/>
            <person name="Goodwin L."/>
            <person name="Pitluck S."/>
            <person name="Liolios K."/>
            <person name="Ivanova N."/>
            <person name="Mikhailova N."/>
            <person name="Pati A."/>
            <person name="Chen A."/>
            <person name="Palaniappan K."/>
            <person name="Land M."/>
            <person name="Hauser L."/>
            <person name="Chang Y."/>
            <person name="Jeffries C."/>
            <person name="Rohde M."/>
            <person name="Spring S."/>
            <person name="Goker M."/>
            <person name="Wirth R."/>
            <person name="Woyke T."/>
            <person name="Bristow J."/>
            <person name="Eisen J."/>
            <person name="Markowitz V."/>
            <person name="Hugenholtz P."/>
            <person name="Klenk H."/>
            <person name="Kyrpides N."/>
        </authorList>
    </citation>
    <scope>NUCLEOTIDE SEQUENCE [LARGE SCALE GENOMIC DNA]</scope>
    <source>
        <strain evidence="3">DSM 14429 / JCM 11212 / NBRC 100878 / IC-017</strain>
    </source>
</reference>
<dbReference type="AlphaFoldDB" id="E1QQB6"/>
<name>E1QQB6_VULDI</name>
<evidence type="ECO:0000313" key="3">
    <source>
        <dbReference type="Proteomes" id="UP000006681"/>
    </source>
</evidence>
<accession>E1QQB6</accession>
<dbReference type="InterPro" id="IPR000572">
    <property type="entry name" value="OxRdtase_Mopterin-bd_dom"/>
</dbReference>
<reference evidence="2 3" key="1">
    <citation type="journal article" date="2010" name="Stand. Genomic Sci.">
        <title>Complete genome sequence of Vulcanisaeta distributa type strain (IC-017).</title>
        <authorList>
            <person name="Mavromatis K."/>
            <person name="Sikorski J."/>
            <person name="Pabst E."/>
            <person name="Teshima H."/>
            <person name="Lapidus A."/>
            <person name="Lucas S."/>
            <person name="Nolan M."/>
            <person name="Glavina Del Rio T."/>
            <person name="Cheng J.F."/>
            <person name="Bruce D."/>
            <person name="Goodwin L."/>
            <person name="Pitluck S."/>
            <person name="Liolios K."/>
            <person name="Ivanova N."/>
            <person name="Mikhailova N."/>
            <person name="Pati A."/>
            <person name="Chen A."/>
            <person name="Palaniappan K."/>
            <person name="Land M."/>
            <person name="Hauser L."/>
            <person name="Chang Y.J."/>
            <person name="Jeffries C.D."/>
            <person name="Rohde M."/>
            <person name="Spring S."/>
            <person name="Goker M."/>
            <person name="Wirth R."/>
            <person name="Woyke T."/>
            <person name="Bristow J."/>
            <person name="Eisen J.A."/>
            <person name="Markowitz V."/>
            <person name="Hugenholtz P."/>
            <person name="Klenk H.P."/>
            <person name="Kyrpides N.C."/>
        </authorList>
    </citation>
    <scope>NUCLEOTIDE SEQUENCE [LARGE SCALE GENOMIC DNA]</scope>
    <source>
        <strain evidence="3">DSM 14429 / JCM 11212 / NBRC 100878 / IC-017</strain>
    </source>
</reference>
<proteinExistence type="predicted"/>
<organism evidence="2 3">
    <name type="scientific">Vulcanisaeta distributa (strain DSM 14429 / JCM 11212 / NBRC 100878 / IC-017)</name>
    <dbReference type="NCBI Taxonomy" id="572478"/>
    <lineage>
        <taxon>Archaea</taxon>
        <taxon>Thermoproteota</taxon>
        <taxon>Thermoprotei</taxon>
        <taxon>Thermoproteales</taxon>
        <taxon>Thermoproteaceae</taxon>
        <taxon>Vulcanisaeta</taxon>
    </lineage>
</organism>
<dbReference type="KEGG" id="vdi:Vdis_2235"/>
<evidence type="ECO:0000259" key="1">
    <source>
        <dbReference type="Pfam" id="PF00174"/>
    </source>
</evidence>
<dbReference type="CDD" id="cd02109">
    <property type="entry name" value="arch_bact_SO_family_Moco"/>
    <property type="match status" value="1"/>
</dbReference>